<reference evidence="1 2" key="1">
    <citation type="submission" date="2018-05" db="EMBL/GenBank/DDBJ databases">
        <title>Pedobacter paludis sp. nov., isolated from wetland soil.</title>
        <authorList>
            <person name="Zhang Y."/>
            <person name="Wang G."/>
        </authorList>
    </citation>
    <scope>NUCLEOTIDE SEQUENCE [LARGE SCALE GENOMIC DNA]</scope>
    <source>
        <strain evidence="1 2">KCTC22721</strain>
    </source>
</reference>
<organism evidence="1 2">
    <name type="scientific">Pedobacter yonginense</name>
    <dbReference type="NCBI Taxonomy" id="651869"/>
    <lineage>
        <taxon>Bacteria</taxon>
        <taxon>Pseudomonadati</taxon>
        <taxon>Bacteroidota</taxon>
        <taxon>Sphingobacteriia</taxon>
        <taxon>Sphingobacteriales</taxon>
        <taxon>Sphingobacteriaceae</taxon>
        <taxon>Pedobacter</taxon>
    </lineage>
</organism>
<proteinExistence type="predicted"/>
<gene>
    <name evidence="1" type="ORF">DHW03_05500</name>
</gene>
<protein>
    <submittedName>
        <fullName evidence="1">Uncharacterized protein</fullName>
    </submittedName>
</protein>
<accession>A0A317ETP7</accession>
<dbReference type="EMBL" id="QGNZ01000001">
    <property type="protein sequence ID" value="PWS29273.1"/>
    <property type="molecule type" value="Genomic_DNA"/>
</dbReference>
<keyword evidence="2" id="KW-1185">Reference proteome</keyword>
<name>A0A317ETP7_9SPHI</name>
<sequence>MLSKEQHAQAKSFLSELNNARYEYSFSSEDSWSITECTSAQKATIEKEFYPVLFVQSGFESLPAFSNLVSSLLNKTPESDLVQSNPSKERIFLVAYCLNKKA</sequence>
<comment type="caution">
    <text evidence="1">The sequence shown here is derived from an EMBL/GenBank/DDBJ whole genome shotgun (WGS) entry which is preliminary data.</text>
</comment>
<dbReference type="OrthoDB" id="799018at2"/>
<evidence type="ECO:0000313" key="2">
    <source>
        <dbReference type="Proteomes" id="UP000245379"/>
    </source>
</evidence>
<dbReference type="RefSeq" id="WP_109924702.1">
    <property type="nucleotide sequence ID" value="NZ_QGNZ01000001.1"/>
</dbReference>
<dbReference type="AlphaFoldDB" id="A0A317ETP7"/>
<dbReference type="Proteomes" id="UP000245379">
    <property type="component" value="Unassembled WGS sequence"/>
</dbReference>
<evidence type="ECO:0000313" key="1">
    <source>
        <dbReference type="EMBL" id="PWS29273.1"/>
    </source>
</evidence>